<dbReference type="PROSITE" id="PS01032">
    <property type="entry name" value="PPM_1"/>
    <property type="match status" value="1"/>
</dbReference>
<dbReference type="CDD" id="cd00143">
    <property type="entry name" value="PP2Cc"/>
    <property type="match status" value="1"/>
</dbReference>
<evidence type="ECO:0000256" key="7">
    <source>
        <dbReference type="ARBA" id="ARBA00022842"/>
    </source>
</evidence>
<evidence type="ECO:0000256" key="5">
    <source>
        <dbReference type="ARBA" id="ARBA00022723"/>
    </source>
</evidence>
<comment type="caution">
    <text evidence="14">The sequence shown here is derived from an EMBL/GenBank/DDBJ whole genome shotgun (WGS) entry which is preliminary data.</text>
</comment>
<keyword evidence="7" id="KW-0460">Magnesium</keyword>
<dbReference type="InterPro" id="IPR000222">
    <property type="entry name" value="PP2C_BS"/>
</dbReference>
<keyword evidence="8 12" id="KW-0904">Protein phosphatase</keyword>
<dbReference type="Pfam" id="PF00481">
    <property type="entry name" value="PP2C"/>
    <property type="match status" value="1"/>
</dbReference>
<comment type="catalytic activity">
    <reaction evidence="11">
        <text>O-phospho-L-threonyl-[protein] + H2O = L-threonyl-[protein] + phosphate</text>
        <dbReference type="Rhea" id="RHEA:47004"/>
        <dbReference type="Rhea" id="RHEA-COMP:11060"/>
        <dbReference type="Rhea" id="RHEA-COMP:11605"/>
        <dbReference type="ChEBI" id="CHEBI:15377"/>
        <dbReference type="ChEBI" id="CHEBI:30013"/>
        <dbReference type="ChEBI" id="CHEBI:43474"/>
        <dbReference type="ChEBI" id="CHEBI:61977"/>
        <dbReference type="EC" id="3.1.3.16"/>
    </reaction>
</comment>
<name>A0A835BF44_9POAL</name>
<dbReference type="SUPFAM" id="SSF81606">
    <property type="entry name" value="PP2C-like"/>
    <property type="match status" value="1"/>
</dbReference>
<evidence type="ECO:0000256" key="2">
    <source>
        <dbReference type="ARBA" id="ARBA00001946"/>
    </source>
</evidence>
<dbReference type="GO" id="GO:0046872">
    <property type="term" value="F:metal ion binding"/>
    <property type="evidence" value="ECO:0007669"/>
    <property type="project" value="UniProtKB-KW"/>
</dbReference>
<dbReference type="EC" id="3.1.3.16" evidence="4"/>
<evidence type="ECO:0000256" key="1">
    <source>
        <dbReference type="ARBA" id="ARBA00001936"/>
    </source>
</evidence>
<comment type="cofactor">
    <cofactor evidence="2">
        <name>Mg(2+)</name>
        <dbReference type="ChEBI" id="CHEBI:18420"/>
    </cofactor>
</comment>
<keyword evidence="6 12" id="KW-0378">Hydrolase</keyword>
<comment type="catalytic activity">
    <reaction evidence="10">
        <text>O-phospho-L-seryl-[protein] + H2O = L-seryl-[protein] + phosphate</text>
        <dbReference type="Rhea" id="RHEA:20629"/>
        <dbReference type="Rhea" id="RHEA-COMP:9863"/>
        <dbReference type="Rhea" id="RHEA-COMP:11604"/>
        <dbReference type="ChEBI" id="CHEBI:15377"/>
        <dbReference type="ChEBI" id="CHEBI:29999"/>
        <dbReference type="ChEBI" id="CHEBI:43474"/>
        <dbReference type="ChEBI" id="CHEBI:83421"/>
        <dbReference type="EC" id="3.1.3.16"/>
    </reaction>
</comment>
<gene>
    <name evidence="14" type="ORF">HU200_035548</name>
</gene>
<evidence type="ECO:0000256" key="9">
    <source>
        <dbReference type="ARBA" id="ARBA00023211"/>
    </source>
</evidence>
<comment type="similarity">
    <text evidence="3 12">Belongs to the PP2C family.</text>
</comment>
<dbReference type="PANTHER" id="PTHR47992">
    <property type="entry name" value="PROTEIN PHOSPHATASE"/>
    <property type="match status" value="1"/>
</dbReference>
<accession>A0A835BF44</accession>
<dbReference type="OrthoDB" id="420076at2759"/>
<evidence type="ECO:0000313" key="15">
    <source>
        <dbReference type="Proteomes" id="UP000636709"/>
    </source>
</evidence>
<dbReference type="InterPro" id="IPR036457">
    <property type="entry name" value="PPM-type-like_dom_sf"/>
</dbReference>
<proteinExistence type="inferred from homology"/>
<evidence type="ECO:0000256" key="8">
    <source>
        <dbReference type="ARBA" id="ARBA00022912"/>
    </source>
</evidence>
<dbReference type="Gene3D" id="3.60.40.10">
    <property type="entry name" value="PPM-type phosphatase domain"/>
    <property type="match status" value="1"/>
</dbReference>
<protein>
    <recommendedName>
        <fullName evidence="4">protein-serine/threonine phosphatase</fullName>
        <ecNumber evidence="4">3.1.3.16</ecNumber>
    </recommendedName>
</protein>
<dbReference type="EMBL" id="JACEFO010001866">
    <property type="protein sequence ID" value="KAF8698037.1"/>
    <property type="molecule type" value="Genomic_DNA"/>
</dbReference>
<evidence type="ECO:0000256" key="4">
    <source>
        <dbReference type="ARBA" id="ARBA00013081"/>
    </source>
</evidence>
<evidence type="ECO:0000256" key="10">
    <source>
        <dbReference type="ARBA" id="ARBA00047761"/>
    </source>
</evidence>
<reference evidence="14" key="1">
    <citation type="submission" date="2020-07" db="EMBL/GenBank/DDBJ databases">
        <title>Genome sequence and genetic diversity analysis of an under-domesticated orphan crop, white fonio (Digitaria exilis).</title>
        <authorList>
            <person name="Bennetzen J.L."/>
            <person name="Chen S."/>
            <person name="Ma X."/>
            <person name="Wang X."/>
            <person name="Yssel A.E.J."/>
            <person name="Chaluvadi S.R."/>
            <person name="Johnson M."/>
            <person name="Gangashetty P."/>
            <person name="Hamidou F."/>
            <person name="Sanogo M.D."/>
            <person name="Zwaenepoel A."/>
            <person name="Wallace J."/>
            <person name="Van De Peer Y."/>
            <person name="Van Deynze A."/>
        </authorList>
    </citation>
    <scope>NUCLEOTIDE SEQUENCE</scope>
    <source>
        <tissue evidence="14">Leaves</tissue>
    </source>
</reference>
<dbReference type="PROSITE" id="PS51746">
    <property type="entry name" value="PPM_2"/>
    <property type="match status" value="1"/>
</dbReference>
<evidence type="ECO:0000256" key="3">
    <source>
        <dbReference type="ARBA" id="ARBA00006702"/>
    </source>
</evidence>
<dbReference type="FunFam" id="3.60.40.10:FF:000020">
    <property type="entry name" value="Probable protein phosphatase 2C 42"/>
    <property type="match status" value="1"/>
</dbReference>
<dbReference type="Proteomes" id="UP000636709">
    <property type="component" value="Unassembled WGS sequence"/>
</dbReference>
<dbReference type="AlphaFoldDB" id="A0A835BF44"/>
<organism evidence="14 15">
    <name type="scientific">Digitaria exilis</name>
    <dbReference type="NCBI Taxonomy" id="1010633"/>
    <lineage>
        <taxon>Eukaryota</taxon>
        <taxon>Viridiplantae</taxon>
        <taxon>Streptophyta</taxon>
        <taxon>Embryophyta</taxon>
        <taxon>Tracheophyta</taxon>
        <taxon>Spermatophyta</taxon>
        <taxon>Magnoliopsida</taxon>
        <taxon>Liliopsida</taxon>
        <taxon>Poales</taxon>
        <taxon>Poaceae</taxon>
        <taxon>PACMAD clade</taxon>
        <taxon>Panicoideae</taxon>
        <taxon>Panicodae</taxon>
        <taxon>Paniceae</taxon>
        <taxon>Anthephorinae</taxon>
        <taxon>Digitaria</taxon>
    </lineage>
</organism>
<evidence type="ECO:0000256" key="11">
    <source>
        <dbReference type="ARBA" id="ARBA00048336"/>
    </source>
</evidence>
<evidence type="ECO:0000259" key="13">
    <source>
        <dbReference type="PROSITE" id="PS51746"/>
    </source>
</evidence>
<evidence type="ECO:0000256" key="6">
    <source>
        <dbReference type="ARBA" id="ARBA00022801"/>
    </source>
</evidence>
<dbReference type="GO" id="GO:0004722">
    <property type="term" value="F:protein serine/threonine phosphatase activity"/>
    <property type="evidence" value="ECO:0007669"/>
    <property type="project" value="UniProtKB-EC"/>
</dbReference>
<keyword evidence="5" id="KW-0479">Metal-binding</keyword>
<dbReference type="InterPro" id="IPR001932">
    <property type="entry name" value="PPM-type_phosphatase-like_dom"/>
</dbReference>
<feature type="domain" description="PPM-type phosphatase" evidence="13">
    <location>
        <begin position="1"/>
        <end position="296"/>
    </location>
</feature>
<keyword evidence="15" id="KW-1185">Reference proteome</keyword>
<dbReference type="InterPro" id="IPR015655">
    <property type="entry name" value="PP2C"/>
</dbReference>
<evidence type="ECO:0000313" key="14">
    <source>
        <dbReference type="EMBL" id="KAF8698037.1"/>
    </source>
</evidence>
<evidence type="ECO:0000256" key="12">
    <source>
        <dbReference type="RuleBase" id="RU003465"/>
    </source>
</evidence>
<dbReference type="SMART" id="SM00332">
    <property type="entry name" value="PP2Cc"/>
    <property type="match status" value="1"/>
</dbReference>
<keyword evidence="9" id="KW-0464">Manganese</keyword>
<comment type="cofactor">
    <cofactor evidence="1">
        <name>Mn(2+)</name>
        <dbReference type="ChEBI" id="CHEBI:29035"/>
    </cofactor>
</comment>
<sequence>MQANFVLEDQCLVESGLPLGTVVGVFDGHGGPEVARFIRDNLLSNLRETTSGPQGMTGDAIREAFLATEQGFITLVSRQWETRPRLATVGSCCLVGVVHQGTLLVANVGDSRAVLGKVYRPNGEVFPVQLSQEHSASLEEARKELIAEHPDDPDIVVLKHNIWRVKGLIQVTRSIGDAYLKDPQYNREPLKSKFRVRTPFSKPILSARPSISSHNLEPSDRFVIFASDGLWEHLSNQEAVDIVQKHRHVGSARRLIKAALHEAARKHDMLYSDFKRIDRGVLRHFHDDITVVVFFLTMQYHPLFP</sequence>